<gene>
    <name evidence="4" type="ORF">BB558_001750</name>
</gene>
<comment type="caution">
    <text evidence="4">The sequence shown here is derived from an EMBL/GenBank/DDBJ whole genome shotgun (WGS) entry which is preliminary data.</text>
</comment>
<dbReference type="EMBL" id="MBFU01000106">
    <property type="protein sequence ID" value="PWA02122.1"/>
    <property type="molecule type" value="Genomic_DNA"/>
</dbReference>
<sequence length="562" mass="59816">MKSNIMNTIFVVWMSIMGLCRSQNSLLLDALDKAGNFSIARKYIEMSLKLRPSNAYEYPFTMFVPTNEAFIAAGVGNLTDEKVLTILAYHVLNETVFTSNTTTRVRFFRTYLKTKEDVNLPGGIAQVLGLYNVNNSLKIVDGTFASNATRPNVIRQDIPALKGVFHIVDKVLAVPSDLATVLNGIDRFSTLSRKLKEAGLLDYYSKIPGITLLAPNNEAFKRLDDLNVNNSTANYIPILNNNFLTNKVLYSSKVVGTGKFDTGFTGSSVEISREKSGLIRVGNGFLNVPNILINNGVIQGTNIVILPSINIFSPAISPVGPGSENATGTASRPPNEGNLFASILSLLGAQNGNAKTETPSETQSTAPLIPSTVTSSQTSTILTTVIQETITTNIVSEVTSTSLVTTTIDEVTTLTPTSTVVSGVTPTPSVVTSTRTTESQSVVVATTTITGAVITESVTNFVVVQGQETSTVIKPANPTVVPIPPIVTAFVTTFSTNFATVFVTQINSITEIVTNLQTVTRSATITPTITVSGQNTTSLSTTTTPIIAVSGRNTTSLSAASF</sequence>
<feature type="chain" id="PRO_5015744495" description="FAS1 domain-containing protein" evidence="2">
    <location>
        <begin position="23"/>
        <end position="562"/>
    </location>
</feature>
<name>A0A2U1JAH9_SMIAN</name>
<feature type="domain" description="FAS1" evidence="3">
    <location>
        <begin position="175"/>
        <end position="305"/>
    </location>
</feature>
<evidence type="ECO:0000313" key="5">
    <source>
        <dbReference type="Proteomes" id="UP000245591"/>
    </source>
</evidence>
<dbReference type="SMART" id="SM00554">
    <property type="entry name" value="FAS1"/>
    <property type="match status" value="2"/>
</dbReference>
<feature type="region of interest" description="Disordered" evidence="1">
    <location>
        <begin position="352"/>
        <end position="371"/>
    </location>
</feature>
<dbReference type="GO" id="GO:0005615">
    <property type="term" value="C:extracellular space"/>
    <property type="evidence" value="ECO:0007669"/>
    <property type="project" value="TreeGrafter"/>
</dbReference>
<dbReference type="PROSITE" id="PS50213">
    <property type="entry name" value="FAS1"/>
    <property type="match status" value="2"/>
</dbReference>
<dbReference type="InterPro" id="IPR036378">
    <property type="entry name" value="FAS1_dom_sf"/>
</dbReference>
<reference evidence="4 5" key="1">
    <citation type="journal article" date="2018" name="MBio">
        <title>Comparative Genomics Reveals the Core Gene Toolbox for the Fungus-Insect Symbiosis.</title>
        <authorList>
            <person name="Wang Y."/>
            <person name="Stata M."/>
            <person name="Wang W."/>
            <person name="Stajich J.E."/>
            <person name="White M.M."/>
            <person name="Moncalvo J.M."/>
        </authorList>
    </citation>
    <scope>NUCLEOTIDE SEQUENCE [LARGE SCALE GENOMIC DNA]</scope>
    <source>
        <strain evidence="4 5">AUS-126-30</strain>
    </source>
</reference>
<evidence type="ECO:0000313" key="4">
    <source>
        <dbReference type="EMBL" id="PWA02122.1"/>
    </source>
</evidence>
<accession>A0A2U1JAH9</accession>
<dbReference type="AlphaFoldDB" id="A0A2U1JAH9"/>
<dbReference type="Pfam" id="PF02469">
    <property type="entry name" value="Fasciclin"/>
    <property type="match status" value="2"/>
</dbReference>
<evidence type="ECO:0000259" key="3">
    <source>
        <dbReference type="PROSITE" id="PS50213"/>
    </source>
</evidence>
<dbReference type="Gene3D" id="2.30.180.10">
    <property type="entry name" value="FAS1 domain"/>
    <property type="match status" value="2"/>
</dbReference>
<keyword evidence="2" id="KW-0732">Signal</keyword>
<evidence type="ECO:0000256" key="1">
    <source>
        <dbReference type="SAM" id="MobiDB-lite"/>
    </source>
</evidence>
<dbReference type="SUPFAM" id="SSF82153">
    <property type="entry name" value="FAS1 domain"/>
    <property type="match status" value="2"/>
</dbReference>
<dbReference type="PANTHER" id="PTHR10900:SF77">
    <property type="entry name" value="FI19380P1"/>
    <property type="match status" value="1"/>
</dbReference>
<feature type="domain" description="FAS1" evidence="3">
    <location>
        <begin position="24"/>
        <end position="172"/>
    </location>
</feature>
<proteinExistence type="predicted"/>
<dbReference type="InterPro" id="IPR050904">
    <property type="entry name" value="Adhesion/Biosynth-related"/>
</dbReference>
<evidence type="ECO:0000256" key="2">
    <source>
        <dbReference type="SAM" id="SignalP"/>
    </source>
</evidence>
<dbReference type="InterPro" id="IPR000782">
    <property type="entry name" value="FAS1_domain"/>
</dbReference>
<organism evidence="4 5">
    <name type="scientific">Smittium angustum</name>
    <dbReference type="NCBI Taxonomy" id="133377"/>
    <lineage>
        <taxon>Eukaryota</taxon>
        <taxon>Fungi</taxon>
        <taxon>Fungi incertae sedis</taxon>
        <taxon>Zoopagomycota</taxon>
        <taxon>Kickxellomycotina</taxon>
        <taxon>Harpellomycetes</taxon>
        <taxon>Harpellales</taxon>
        <taxon>Legeriomycetaceae</taxon>
        <taxon>Smittium</taxon>
    </lineage>
</organism>
<dbReference type="Proteomes" id="UP000245591">
    <property type="component" value="Unassembled WGS sequence"/>
</dbReference>
<feature type="signal peptide" evidence="2">
    <location>
        <begin position="1"/>
        <end position="22"/>
    </location>
</feature>
<protein>
    <recommendedName>
        <fullName evidence="3">FAS1 domain-containing protein</fullName>
    </recommendedName>
</protein>
<dbReference type="PANTHER" id="PTHR10900">
    <property type="entry name" value="PERIOSTIN-RELATED"/>
    <property type="match status" value="1"/>
</dbReference>
<keyword evidence="5" id="KW-1185">Reference proteome</keyword>